<dbReference type="Proteomes" id="UP001438707">
    <property type="component" value="Unassembled WGS sequence"/>
</dbReference>
<keyword evidence="3" id="KW-1185">Reference proteome</keyword>
<gene>
    <name evidence="2" type="ORF">WJX74_006381</name>
</gene>
<evidence type="ECO:0000313" key="2">
    <source>
        <dbReference type="EMBL" id="KAK9840261.1"/>
    </source>
</evidence>
<feature type="region of interest" description="Disordered" evidence="1">
    <location>
        <begin position="95"/>
        <end position="125"/>
    </location>
</feature>
<comment type="caution">
    <text evidence="2">The sequence shown here is derived from an EMBL/GenBank/DDBJ whole genome shotgun (WGS) entry which is preliminary data.</text>
</comment>
<proteinExistence type="predicted"/>
<dbReference type="AlphaFoldDB" id="A0AAW1S3K4"/>
<feature type="compositionally biased region" description="Polar residues" evidence="1">
    <location>
        <begin position="239"/>
        <end position="248"/>
    </location>
</feature>
<accession>A0AAW1S3K4</accession>
<reference evidence="2 3" key="1">
    <citation type="journal article" date="2024" name="Nat. Commun.">
        <title>Phylogenomics reveals the evolutionary origins of lichenization in chlorophyte algae.</title>
        <authorList>
            <person name="Puginier C."/>
            <person name="Libourel C."/>
            <person name="Otte J."/>
            <person name="Skaloud P."/>
            <person name="Haon M."/>
            <person name="Grisel S."/>
            <person name="Petersen M."/>
            <person name="Berrin J.G."/>
            <person name="Delaux P.M."/>
            <person name="Dal Grande F."/>
            <person name="Keller J."/>
        </authorList>
    </citation>
    <scope>NUCLEOTIDE SEQUENCE [LARGE SCALE GENOMIC DNA]</scope>
    <source>
        <strain evidence="2 3">SAG 2145</strain>
    </source>
</reference>
<name>A0AAW1S3K4_9CHLO</name>
<feature type="compositionally biased region" description="Low complexity" evidence="1">
    <location>
        <begin position="99"/>
        <end position="114"/>
    </location>
</feature>
<sequence length="345" mass="37807">MACVLPSIPSLPSLRSHEFRFLTESSFLDSLCPLGPPESRPQTARPSELQPLLQLSAHGLASHCNWPAARPPVATSFSHTDLDVDAVITRARKRLRTEPAAAPQPGQSPQAAAQTHLDHKSSRPHTLQHLPLHWADISSMPTAAPVAVTAGPTSSSRPALLPPAELQQLQQQTQRALSLSPTLWRDFSPPNALMAHIGVRICEVASETSFHRSLYNSMNPRVVTTGMVCHLQASRPADMQNSKPSVHTRSFAADSRSSRRHQSRPVMASRDKDDYKVQEVILLKRQPRSLCVLEKWHCAGPLDGGTLQGTPTWPGEWLVDLVVRLSTGGNESLWLKSTGRQVVLV</sequence>
<dbReference type="EMBL" id="JALJOS010000004">
    <property type="protein sequence ID" value="KAK9840261.1"/>
    <property type="molecule type" value="Genomic_DNA"/>
</dbReference>
<evidence type="ECO:0000313" key="3">
    <source>
        <dbReference type="Proteomes" id="UP001438707"/>
    </source>
</evidence>
<organism evidence="2 3">
    <name type="scientific">Apatococcus lobatus</name>
    <dbReference type="NCBI Taxonomy" id="904363"/>
    <lineage>
        <taxon>Eukaryota</taxon>
        <taxon>Viridiplantae</taxon>
        <taxon>Chlorophyta</taxon>
        <taxon>core chlorophytes</taxon>
        <taxon>Trebouxiophyceae</taxon>
        <taxon>Chlorellales</taxon>
        <taxon>Chlorellaceae</taxon>
        <taxon>Apatococcus</taxon>
    </lineage>
</organism>
<feature type="region of interest" description="Disordered" evidence="1">
    <location>
        <begin position="235"/>
        <end position="270"/>
    </location>
</feature>
<protein>
    <submittedName>
        <fullName evidence="2">Uncharacterized protein</fullName>
    </submittedName>
</protein>
<evidence type="ECO:0000256" key="1">
    <source>
        <dbReference type="SAM" id="MobiDB-lite"/>
    </source>
</evidence>